<organism evidence="9 10">
    <name type="scientific">Candidatus Reconcilbacillus cellulovorans</name>
    <dbReference type="NCBI Taxonomy" id="1906605"/>
    <lineage>
        <taxon>Bacteria</taxon>
        <taxon>Bacillati</taxon>
        <taxon>Bacillota</taxon>
        <taxon>Bacilli</taxon>
        <taxon>Bacillales</taxon>
        <taxon>Paenibacillaceae</taxon>
        <taxon>Candidatus Reconcilbacillus</taxon>
    </lineage>
</organism>
<keyword evidence="3" id="KW-0235">DNA replication</keyword>
<keyword evidence="4 7" id="KW-1133">Transmembrane helix</keyword>
<comment type="caution">
    <text evidence="9">The sequence shown here is derived from an EMBL/GenBank/DDBJ whole genome shotgun (WGS) entry which is preliminary data.</text>
</comment>
<dbReference type="Pfam" id="PF00226">
    <property type="entry name" value="DnaJ"/>
    <property type="match status" value="1"/>
</dbReference>
<evidence type="ECO:0000256" key="6">
    <source>
        <dbReference type="ARBA" id="ARBA00023136"/>
    </source>
</evidence>
<dbReference type="SUPFAM" id="SSF46565">
    <property type="entry name" value="Chaperone J-domain"/>
    <property type="match status" value="1"/>
</dbReference>
<dbReference type="AlphaFoldDB" id="A0A2A6E345"/>
<dbReference type="Gene3D" id="1.10.287.110">
    <property type="entry name" value="DnaJ domain"/>
    <property type="match status" value="1"/>
</dbReference>
<dbReference type="PROSITE" id="PS50076">
    <property type="entry name" value="DNAJ_2"/>
    <property type="match status" value="1"/>
</dbReference>
<dbReference type="SMART" id="SM00271">
    <property type="entry name" value="DnaJ"/>
    <property type="match status" value="1"/>
</dbReference>
<evidence type="ECO:0000256" key="4">
    <source>
        <dbReference type="ARBA" id="ARBA00022989"/>
    </source>
</evidence>
<evidence type="ECO:0000256" key="7">
    <source>
        <dbReference type="SAM" id="Phobius"/>
    </source>
</evidence>
<reference evidence="9 10" key="1">
    <citation type="submission" date="2016-12" db="EMBL/GenBank/DDBJ databases">
        <title>Candidatus Reconcilibacillus cellulovorans genome.</title>
        <authorList>
            <person name="Kolinko S."/>
            <person name="Wu Y.-W."/>
            <person name="Tachea F."/>
            <person name="Denzel E."/>
            <person name="Hiras J."/>
            <person name="Baecker N."/>
            <person name="Chan L.J."/>
            <person name="Eichorst S.A."/>
            <person name="Frey D."/>
            <person name="Adams P.D."/>
            <person name="Pray T."/>
            <person name="Tanjore D."/>
            <person name="Petzold C.J."/>
            <person name="Gladden J.M."/>
            <person name="Simmons B.A."/>
            <person name="Singer S.W."/>
        </authorList>
    </citation>
    <scope>NUCLEOTIDE SEQUENCE [LARGE SCALE GENOMIC DNA]</scope>
    <source>
        <strain evidence="9">JTherm</strain>
    </source>
</reference>
<dbReference type="InterPro" id="IPR001623">
    <property type="entry name" value="DnaJ_domain"/>
</dbReference>
<feature type="transmembrane region" description="Helical" evidence="7">
    <location>
        <begin position="161"/>
        <end position="179"/>
    </location>
</feature>
<keyword evidence="6 7" id="KW-0472">Membrane</keyword>
<evidence type="ECO:0000256" key="2">
    <source>
        <dbReference type="ARBA" id="ARBA00022692"/>
    </source>
</evidence>
<keyword evidence="5" id="KW-0346">Stress response</keyword>
<evidence type="ECO:0000256" key="5">
    <source>
        <dbReference type="ARBA" id="ARBA00023016"/>
    </source>
</evidence>
<feature type="transmembrane region" description="Helical" evidence="7">
    <location>
        <begin position="129"/>
        <end position="149"/>
    </location>
</feature>
<dbReference type="GO" id="GO:0006260">
    <property type="term" value="P:DNA replication"/>
    <property type="evidence" value="ECO:0007669"/>
    <property type="project" value="UniProtKB-KW"/>
</dbReference>
<evidence type="ECO:0000256" key="1">
    <source>
        <dbReference type="ARBA" id="ARBA00004141"/>
    </source>
</evidence>
<accession>A0A2A6E345</accession>
<dbReference type="PANTHER" id="PTHR44825:SF1">
    <property type="entry name" value="DNAJ HOMOLOG SUBFAMILY C MEMBER 4"/>
    <property type="match status" value="1"/>
</dbReference>
<sequence length="282" mass="32771">MIINYYEILQVSPNASQEVIEAAYKKLVHIYHPDKGGNHEMMVQLNEAYRVLRDPFLRQRYDEELKKFRSYGAKTTGEDEVSREEFTDFTLWINEQLKRKKSEKSKKMVHEGTIFPRPWIRFFAKIIDWMIWGIIFGFISIGVFLILFPGNAFNYISNFRVLLSFLGAVIWIPVEAYFISTHETTFGKWILNIRVITTDGAKLPYTMALKRSTFALFEGAAGGVPLLNIVFMFRSYGYLNRNKIAPWDARLGTIVVHKKIGVVRGMVAFALFVGLLYVIYFM</sequence>
<dbReference type="InterPro" id="IPR052763">
    <property type="entry name" value="DnaJ_C4"/>
</dbReference>
<dbReference type="InterPro" id="IPR010432">
    <property type="entry name" value="RDD"/>
</dbReference>
<feature type="transmembrane region" description="Helical" evidence="7">
    <location>
        <begin position="260"/>
        <end position="280"/>
    </location>
</feature>
<dbReference type="GO" id="GO:0016020">
    <property type="term" value="C:membrane"/>
    <property type="evidence" value="ECO:0007669"/>
    <property type="project" value="UniProtKB-SubCell"/>
</dbReference>
<feature type="transmembrane region" description="Helical" evidence="7">
    <location>
        <begin position="214"/>
        <end position="239"/>
    </location>
</feature>
<dbReference type="CDD" id="cd06257">
    <property type="entry name" value="DnaJ"/>
    <property type="match status" value="1"/>
</dbReference>
<dbReference type="PRINTS" id="PR00625">
    <property type="entry name" value="JDOMAIN"/>
</dbReference>
<keyword evidence="2 7" id="KW-0812">Transmembrane</keyword>
<evidence type="ECO:0000313" key="9">
    <source>
        <dbReference type="EMBL" id="PDO11451.1"/>
    </source>
</evidence>
<protein>
    <recommendedName>
        <fullName evidence="8">J domain-containing protein</fullName>
    </recommendedName>
</protein>
<gene>
    <name evidence="9" type="ORF">BLM47_01515</name>
</gene>
<dbReference type="EMBL" id="MOXJ01000002">
    <property type="protein sequence ID" value="PDO11451.1"/>
    <property type="molecule type" value="Genomic_DNA"/>
</dbReference>
<comment type="subcellular location">
    <subcellularLocation>
        <location evidence="1">Membrane</location>
        <topology evidence="1">Multi-pass membrane protein</topology>
    </subcellularLocation>
</comment>
<evidence type="ECO:0000256" key="3">
    <source>
        <dbReference type="ARBA" id="ARBA00022705"/>
    </source>
</evidence>
<dbReference type="PANTHER" id="PTHR44825">
    <property type="match status" value="1"/>
</dbReference>
<feature type="domain" description="J" evidence="8">
    <location>
        <begin position="4"/>
        <end position="65"/>
    </location>
</feature>
<evidence type="ECO:0000313" key="10">
    <source>
        <dbReference type="Proteomes" id="UP000243688"/>
    </source>
</evidence>
<dbReference type="Pfam" id="PF06271">
    <property type="entry name" value="RDD"/>
    <property type="match status" value="1"/>
</dbReference>
<dbReference type="InterPro" id="IPR036869">
    <property type="entry name" value="J_dom_sf"/>
</dbReference>
<dbReference type="Proteomes" id="UP000243688">
    <property type="component" value="Unassembled WGS sequence"/>
</dbReference>
<evidence type="ECO:0000259" key="8">
    <source>
        <dbReference type="PROSITE" id="PS50076"/>
    </source>
</evidence>
<name>A0A2A6E345_9BACL</name>
<proteinExistence type="predicted"/>